<feature type="transmembrane region" description="Helical" evidence="9">
    <location>
        <begin position="335"/>
        <end position="353"/>
    </location>
</feature>
<dbReference type="InterPro" id="IPR003594">
    <property type="entry name" value="HATPase_dom"/>
</dbReference>
<accession>A0ABV7H4K0</accession>
<feature type="transmembrane region" description="Helical" evidence="9">
    <location>
        <begin position="386"/>
        <end position="403"/>
    </location>
</feature>
<keyword evidence="9" id="KW-0472">Membrane</keyword>
<evidence type="ECO:0000256" key="3">
    <source>
        <dbReference type="ARBA" id="ARBA00022553"/>
    </source>
</evidence>
<dbReference type="InterPro" id="IPR005467">
    <property type="entry name" value="His_kinase_dom"/>
</dbReference>
<evidence type="ECO:0000256" key="2">
    <source>
        <dbReference type="ARBA" id="ARBA00012438"/>
    </source>
</evidence>
<evidence type="ECO:0000256" key="1">
    <source>
        <dbReference type="ARBA" id="ARBA00000085"/>
    </source>
</evidence>
<dbReference type="Pfam" id="PF05226">
    <property type="entry name" value="CHASE2"/>
    <property type="match status" value="1"/>
</dbReference>
<keyword evidence="9" id="KW-1133">Transmembrane helix</keyword>
<evidence type="ECO:0000256" key="5">
    <source>
        <dbReference type="ARBA" id="ARBA00022741"/>
    </source>
</evidence>
<dbReference type="InterPro" id="IPR003661">
    <property type="entry name" value="HisK_dim/P_dom"/>
</dbReference>
<feature type="domain" description="Histidine kinase" evidence="10">
    <location>
        <begin position="609"/>
        <end position="823"/>
    </location>
</feature>
<evidence type="ECO:0000256" key="8">
    <source>
        <dbReference type="ARBA" id="ARBA00023012"/>
    </source>
</evidence>
<organism evidence="11 12">
    <name type="scientific">Piscinibacterium candidicorallinum</name>
    <dbReference type="NCBI Taxonomy" id="1793872"/>
    <lineage>
        <taxon>Bacteria</taxon>
        <taxon>Pseudomonadati</taxon>
        <taxon>Pseudomonadota</taxon>
        <taxon>Betaproteobacteria</taxon>
        <taxon>Burkholderiales</taxon>
        <taxon>Piscinibacterium</taxon>
    </lineage>
</organism>
<keyword evidence="8" id="KW-0902">Two-component regulatory system</keyword>
<keyword evidence="5" id="KW-0547">Nucleotide-binding</keyword>
<dbReference type="Pfam" id="PF02518">
    <property type="entry name" value="HATPase_c"/>
    <property type="match status" value="1"/>
</dbReference>
<dbReference type="RefSeq" id="WP_377302761.1">
    <property type="nucleotide sequence ID" value="NZ_CP180191.1"/>
</dbReference>
<reference evidence="12" key="1">
    <citation type="journal article" date="2019" name="Int. J. Syst. Evol. Microbiol.">
        <title>The Global Catalogue of Microorganisms (GCM) 10K type strain sequencing project: providing services to taxonomists for standard genome sequencing and annotation.</title>
        <authorList>
            <consortium name="The Broad Institute Genomics Platform"/>
            <consortium name="The Broad Institute Genome Sequencing Center for Infectious Disease"/>
            <person name="Wu L."/>
            <person name="Ma J."/>
        </authorList>
    </citation>
    <scope>NUCLEOTIDE SEQUENCE [LARGE SCALE GENOMIC DNA]</scope>
    <source>
        <strain evidence="12">KCTC 52168</strain>
    </source>
</reference>
<evidence type="ECO:0000259" key="10">
    <source>
        <dbReference type="PROSITE" id="PS50109"/>
    </source>
</evidence>
<dbReference type="PIRSF" id="PIRSF037347">
    <property type="entry name" value="STHK_CHASE2_PAS_prd"/>
    <property type="match status" value="1"/>
</dbReference>
<evidence type="ECO:0000313" key="12">
    <source>
        <dbReference type="Proteomes" id="UP001595556"/>
    </source>
</evidence>
<keyword evidence="12" id="KW-1185">Reference proteome</keyword>
<evidence type="ECO:0000313" key="11">
    <source>
        <dbReference type="EMBL" id="MFC3147548.1"/>
    </source>
</evidence>
<feature type="transmembrane region" description="Helical" evidence="9">
    <location>
        <begin position="360"/>
        <end position="380"/>
    </location>
</feature>
<dbReference type="SMART" id="SM00387">
    <property type="entry name" value="HATPase_c"/>
    <property type="match status" value="1"/>
</dbReference>
<dbReference type="PROSITE" id="PS50109">
    <property type="entry name" value="HIS_KIN"/>
    <property type="match status" value="1"/>
</dbReference>
<dbReference type="SMART" id="SM01080">
    <property type="entry name" value="CHASE2"/>
    <property type="match status" value="1"/>
</dbReference>
<sequence length="838" mass="91139">MRESLTPAALIRRTRLEWLGSVALMCLVALWLGGAFQLLADRAGLAAQPAADGERGALRWSWPIYDSYMRLQAALGAAPQHGGVIVEIDARSLELHGRWPWPRAAQAQLVQSLLDAQPARLALDIIYSEAETTDGGAGDLRLAEAFERARRRETPVILPMVREQVGSERTKWQRPILALRVPGVSTGHIQVALDEDGVVRRVYLLEGFVGDPPQPYLGAVLAGAVPPLPDTAGEGLWWRGEMRRVRFFAQAPGWEVISAHEVLAGRVDLARLRGRPVVVGLTGAGLSDAYPTPGQAGAREDGLTPGVHVLAQIAANVQAEAAGARRNAPITQAGWLPSLLINLLVPVVLMLGMRRLSPRGGLLLSAGVALAVVLAGFAAFTWAGWWLPPLGLLVACAMAWPLWSWRRLEAALSVVDTESQRLRSEATPLAAETQILTNALDSLDARLSLLMQRSLQARDLRGFLSQAIDELPDAAWVVDGSGRTLMHNRDAQQLAATLGLASVVPSALAAGLVQVAWADVSPHLEPVLTERQVSLLSSGGFEWRLLHTAGDRPWLQDGVSARLPDEQSVLVKAAPLADALGRWQVFIIMVLDLSVTRELEAQREQALRFLSHDIRAPQASILALLQTEGERLPDDLRERLRRNAASTLALADGFVQLARAQARESYHFEALNLSHVVHEAIDEQWSAARAARLRIAFEETEPEAWIEGDRAMLWRAVGNFLSNAIKHTPPGGVIEVTVQRERPPNDREQITLAVTDSGPGMSAEECARLFMPFSQLEGPERRRGTGLGLAFVRVVADRHRARAGVDSQPGQGARFWMRFVAASPEDSAQTPENAADLS</sequence>
<keyword evidence="3" id="KW-0597">Phosphoprotein</keyword>
<gene>
    <name evidence="11" type="ORF">ACFOEN_07830</name>
</gene>
<dbReference type="CDD" id="cd00082">
    <property type="entry name" value="HisKA"/>
    <property type="match status" value="1"/>
</dbReference>
<evidence type="ECO:0000256" key="7">
    <source>
        <dbReference type="ARBA" id="ARBA00022840"/>
    </source>
</evidence>
<protein>
    <recommendedName>
        <fullName evidence="2">histidine kinase</fullName>
        <ecNumber evidence="2">2.7.13.3</ecNumber>
    </recommendedName>
</protein>
<proteinExistence type="predicted"/>
<dbReference type="PANTHER" id="PTHR42878:SF7">
    <property type="entry name" value="SENSOR HISTIDINE KINASE GLRK"/>
    <property type="match status" value="1"/>
</dbReference>
<keyword evidence="7" id="KW-0067">ATP-binding</keyword>
<comment type="caution">
    <text evidence="11">The sequence shown here is derived from an EMBL/GenBank/DDBJ whole genome shotgun (WGS) entry which is preliminary data.</text>
</comment>
<name>A0ABV7H4K0_9BURK</name>
<dbReference type="EC" id="2.7.13.3" evidence="2"/>
<feature type="transmembrane region" description="Helical" evidence="9">
    <location>
        <begin position="494"/>
        <end position="517"/>
    </location>
</feature>
<dbReference type="EMBL" id="JBHRTI010000004">
    <property type="protein sequence ID" value="MFC3147548.1"/>
    <property type="molecule type" value="Genomic_DNA"/>
</dbReference>
<dbReference type="Gene3D" id="3.30.565.10">
    <property type="entry name" value="Histidine kinase-like ATPase, C-terminal domain"/>
    <property type="match status" value="1"/>
</dbReference>
<dbReference type="InterPro" id="IPR036890">
    <property type="entry name" value="HATPase_C_sf"/>
</dbReference>
<keyword evidence="9" id="KW-0812">Transmembrane</keyword>
<feature type="transmembrane region" description="Helical" evidence="9">
    <location>
        <begin position="21"/>
        <end position="40"/>
    </location>
</feature>
<dbReference type="PRINTS" id="PR00344">
    <property type="entry name" value="BCTRLSENSOR"/>
</dbReference>
<evidence type="ECO:0000256" key="9">
    <source>
        <dbReference type="SAM" id="Phobius"/>
    </source>
</evidence>
<dbReference type="InterPro" id="IPR017181">
    <property type="entry name" value="Sig_transdc_His_kin_CHASE2"/>
</dbReference>
<dbReference type="CDD" id="cd00075">
    <property type="entry name" value="HATPase"/>
    <property type="match status" value="1"/>
</dbReference>
<dbReference type="InterPro" id="IPR050351">
    <property type="entry name" value="BphY/WalK/GraS-like"/>
</dbReference>
<dbReference type="SUPFAM" id="SSF55874">
    <property type="entry name" value="ATPase domain of HSP90 chaperone/DNA topoisomerase II/histidine kinase"/>
    <property type="match status" value="1"/>
</dbReference>
<evidence type="ECO:0000256" key="4">
    <source>
        <dbReference type="ARBA" id="ARBA00022679"/>
    </source>
</evidence>
<keyword evidence="4" id="KW-0808">Transferase</keyword>
<dbReference type="InterPro" id="IPR004358">
    <property type="entry name" value="Sig_transdc_His_kin-like_C"/>
</dbReference>
<comment type="catalytic activity">
    <reaction evidence="1">
        <text>ATP + protein L-histidine = ADP + protein N-phospho-L-histidine.</text>
        <dbReference type="EC" id="2.7.13.3"/>
    </reaction>
</comment>
<dbReference type="Proteomes" id="UP001595556">
    <property type="component" value="Unassembled WGS sequence"/>
</dbReference>
<dbReference type="PANTHER" id="PTHR42878">
    <property type="entry name" value="TWO-COMPONENT HISTIDINE KINASE"/>
    <property type="match status" value="1"/>
</dbReference>
<dbReference type="InterPro" id="IPR007890">
    <property type="entry name" value="CHASE2"/>
</dbReference>
<evidence type="ECO:0000256" key="6">
    <source>
        <dbReference type="ARBA" id="ARBA00022777"/>
    </source>
</evidence>
<keyword evidence="6" id="KW-0418">Kinase</keyword>